<dbReference type="SUPFAM" id="SSF55144">
    <property type="entry name" value="LigT-like"/>
    <property type="match status" value="1"/>
</dbReference>
<dbReference type="RefSeq" id="WP_058583376.1">
    <property type="nucleotide sequence ID" value="NZ_LOPU01000037.1"/>
</dbReference>
<dbReference type="Gene3D" id="3.90.1140.10">
    <property type="entry name" value="Cyclic phosphodiesterase"/>
    <property type="match status" value="1"/>
</dbReference>
<gene>
    <name evidence="1" type="ORF">AUR64_01560</name>
</gene>
<proteinExistence type="predicted"/>
<dbReference type="InterPro" id="IPR009097">
    <property type="entry name" value="Cyclic_Pdiesterase"/>
</dbReference>
<reference evidence="1 2" key="1">
    <citation type="submission" date="2015-12" db="EMBL/GenBank/DDBJ databases">
        <title>Haloprofundus marisrubri gen. nov., sp. nov., an extremely halophilic archaeon isolated from the Discovery deep brine-seawater interface in the Red Sea.</title>
        <authorList>
            <person name="Zhang G."/>
            <person name="Stingl U."/>
            <person name="Rashid M."/>
        </authorList>
    </citation>
    <scope>NUCLEOTIDE SEQUENCE [LARGE SCALE GENOMIC DNA]</scope>
    <source>
        <strain evidence="1 2">SB9</strain>
    </source>
</reference>
<dbReference type="OrthoDB" id="200286at2157"/>
<dbReference type="STRING" id="1514971.AUR64_01560"/>
<accession>A0A0W1R4C1</accession>
<organism evidence="1 2">
    <name type="scientific">Haloprofundus marisrubri</name>
    <dbReference type="NCBI Taxonomy" id="1514971"/>
    <lineage>
        <taxon>Archaea</taxon>
        <taxon>Methanobacteriati</taxon>
        <taxon>Methanobacteriota</taxon>
        <taxon>Stenosarchaea group</taxon>
        <taxon>Halobacteria</taxon>
        <taxon>Halobacteriales</taxon>
        <taxon>Haloferacaceae</taxon>
        <taxon>Haloprofundus</taxon>
    </lineage>
</organism>
<sequence length="166" mass="18618">MSYSLNVPVPGAVERLTTDLYPQLTAFDTIRDRHTLVVKRFENQSYDRLRETLRTPLANEPAFEARITGIDTFERPTRGDGPVVYLTVDSPGLFALHDRLVDRFGAIEGLEGDDYVPHVTLARGGSPSAVEALRDVEFDPVRWTVTELDIWSAEYREVAGSIPLRG</sequence>
<dbReference type="Proteomes" id="UP000054387">
    <property type="component" value="Unassembled WGS sequence"/>
</dbReference>
<evidence type="ECO:0000313" key="2">
    <source>
        <dbReference type="Proteomes" id="UP000054387"/>
    </source>
</evidence>
<protein>
    <submittedName>
        <fullName evidence="1">Phosphoesterase</fullName>
    </submittedName>
</protein>
<dbReference type="Pfam" id="PF13563">
    <property type="entry name" value="2_5_RNA_ligase2"/>
    <property type="match status" value="1"/>
</dbReference>
<name>A0A0W1R4C1_9EURY</name>
<comment type="caution">
    <text evidence="1">The sequence shown here is derived from an EMBL/GenBank/DDBJ whole genome shotgun (WGS) entry which is preliminary data.</text>
</comment>
<dbReference type="EMBL" id="LOPU01000037">
    <property type="protein sequence ID" value="KTG07949.1"/>
    <property type="molecule type" value="Genomic_DNA"/>
</dbReference>
<evidence type="ECO:0000313" key="1">
    <source>
        <dbReference type="EMBL" id="KTG07949.1"/>
    </source>
</evidence>
<dbReference type="AlphaFoldDB" id="A0A0W1R4C1"/>
<keyword evidence="2" id="KW-1185">Reference proteome</keyword>